<feature type="transmembrane region" description="Helical" evidence="7">
    <location>
        <begin position="148"/>
        <end position="169"/>
    </location>
</feature>
<feature type="transmembrane region" description="Helical" evidence="7">
    <location>
        <begin position="207"/>
        <end position="223"/>
    </location>
</feature>
<keyword evidence="3" id="KW-1003">Cell membrane</keyword>
<evidence type="ECO:0000256" key="1">
    <source>
        <dbReference type="ARBA" id="ARBA00004651"/>
    </source>
</evidence>
<evidence type="ECO:0000256" key="5">
    <source>
        <dbReference type="ARBA" id="ARBA00022989"/>
    </source>
</evidence>
<feature type="domain" description="Tripartite ATP-independent periplasmic transporters DctQ component" evidence="8">
    <location>
        <begin position="186"/>
        <end position="317"/>
    </location>
</feature>
<evidence type="ECO:0000256" key="3">
    <source>
        <dbReference type="ARBA" id="ARBA00022475"/>
    </source>
</evidence>
<dbReference type="RefSeq" id="WP_092858003.1">
    <property type="nucleotide sequence ID" value="NZ_FOQH01000002.1"/>
</dbReference>
<evidence type="ECO:0000313" key="9">
    <source>
        <dbReference type="EMBL" id="SFH76974.1"/>
    </source>
</evidence>
<feature type="transmembrane region" description="Helical" evidence="7">
    <location>
        <begin position="287"/>
        <end position="312"/>
    </location>
</feature>
<dbReference type="OrthoDB" id="9794346at2"/>
<evidence type="ECO:0000256" key="2">
    <source>
        <dbReference type="ARBA" id="ARBA00022448"/>
    </source>
</evidence>
<dbReference type="GO" id="GO:0022857">
    <property type="term" value="F:transmembrane transporter activity"/>
    <property type="evidence" value="ECO:0007669"/>
    <property type="project" value="UniProtKB-UniRule"/>
</dbReference>
<keyword evidence="6 7" id="KW-0472">Membrane</keyword>
<evidence type="ECO:0000256" key="4">
    <source>
        <dbReference type="ARBA" id="ARBA00022692"/>
    </source>
</evidence>
<keyword evidence="7" id="KW-0997">Cell inner membrane</keyword>
<proteinExistence type="inferred from homology"/>
<feature type="transmembrane region" description="Helical" evidence="7">
    <location>
        <begin position="23"/>
        <end position="45"/>
    </location>
</feature>
<dbReference type="EMBL" id="FOQH01000002">
    <property type="protein sequence ID" value="SFH76974.1"/>
    <property type="molecule type" value="Genomic_DNA"/>
</dbReference>
<keyword evidence="2 7" id="KW-0813">Transport</keyword>
<name>A0A1I3CR39_9RHOB</name>
<feature type="transmembrane region" description="Helical" evidence="7">
    <location>
        <begin position="176"/>
        <end position="195"/>
    </location>
</feature>
<gene>
    <name evidence="9" type="ORF">SAMN05216258_102158</name>
</gene>
<feature type="transmembrane region" description="Helical" evidence="7">
    <location>
        <begin position="104"/>
        <end position="128"/>
    </location>
</feature>
<dbReference type="Pfam" id="PF04290">
    <property type="entry name" value="DctQ"/>
    <property type="match status" value="1"/>
</dbReference>
<evidence type="ECO:0000313" key="10">
    <source>
        <dbReference type="Proteomes" id="UP000199377"/>
    </source>
</evidence>
<evidence type="ECO:0000259" key="8">
    <source>
        <dbReference type="Pfam" id="PF04290"/>
    </source>
</evidence>
<organism evidence="9 10">
    <name type="scientific">Albimonas pacifica</name>
    <dbReference type="NCBI Taxonomy" id="1114924"/>
    <lineage>
        <taxon>Bacteria</taxon>
        <taxon>Pseudomonadati</taxon>
        <taxon>Pseudomonadota</taxon>
        <taxon>Alphaproteobacteria</taxon>
        <taxon>Rhodobacterales</taxon>
        <taxon>Paracoccaceae</taxon>
        <taxon>Albimonas</taxon>
    </lineage>
</organism>
<comment type="similarity">
    <text evidence="7">Belongs to the TRAP transporter small permease family.</text>
</comment>
<dbReference type="STRING" id="1114924.SAMN05216258_102158"/>
<accession>A0A1I3CR39</accession>
<feature type="transmembrane region" description="Helical" evidence="7">
    <location>
        <begin position="244"/>
        <end position="267"/>
    </location>
</feature>
<dbReference type="GO" id="GO:0005886">
    <property type="term" value="C:plasma membrane"/>
    <property type="evidence" value="ECO:0007669"/>
    <property type="project" value="UniProtKB-SubCell"/>
</dbReference>
<evidence type="ECO:0000256" key="6">
    <source>
        <dbReference type="ARBA" id="ARBA00023136"/>
    </source>
</evidence>
<dbReference type="Proteomes" id="UP000199377">
    <property type="component" value="Unassembled WGS sequence"/>
</dbReference>
<keyword evidence="5 7" id="KW-1133">Transmembrane helix</keyword>
<comment type="subunit">
    <text evidence="7">The complex comprises the extracytoplasmic solute receptor protein and the two transmembrane proteins.</text>
</comment>
<dbReference type="AlphaFoldDB" id="A0A1I3CR39"/>
<dbReference type="InterPro" id="IPR055348">
    <property type="entry name" value="DctQ"/>
</dbReference>
<reference evidence="9 10" key="1">
    <citation type="submission" date="2016-10" db="EMBL/GenBank/DDBJ databases">
        <authorList>
            <person name="de Groot N.N."/>
        </authorList>
    </citation>
    <scope>NUCLEOTIDE SEQUENCE [LARGE SCALE GENOMIC DNA]</scope>
    <source>
        <strain evidence="9 10">CGMCC 1.11030</strain>
    </source>
</reference>
<keyword evidence="4 7" id="KW-0812">Transmembrane</keyword>
<sequence>MIAADDPTRRIGRAGGNDGVDRLFRCLAWANLAVLAAFVIQVWLVQIVGVPGPAEALAGGGDLRSWLLVLMYPLAALVGCAWVLRTPVIGLREDADRITAFNFWLIRGAFFAVLYVGLVDAAISFFRVEGMLDELVGAALETELGRPQFRGAVIHLPLIALGFVTAFFTRTLGFTWLALMIVVAELLIVITRFIFSYEQSFMGDLVRFWYAALFLFASAYTLLEEGHVRVDVFYASFGLKRRGLVNAVGAIVLGTTLCWTILVLGMGSRTSIIMAPLLNFEVTQTNFGMYVKYLMAGFLGIFAISMMIQFAAMALDAVADRRGDPGHKDHEGAAVS</sequence>
<comment type="function">
    <text evidence="7">Part of the tripartite ATP-independent periplasmic (TRAP) transport system.</text>
</comment>
<evidence type="ECO:0000256" key="7">
    <source>
        <dbReference type="RuleBase" id="RU369079"/>
    </source>
</evidence>
<keyword evidence="10" id="KW-1185">Reference proteome</keyword>
<comment type="subcellular location">
    <subcellularLocation>
        <location evidence="7">Cell inner membrane</location>
        <topology evidence="7">Multi-pass membrane protein</topology>
    </subcellularLocation>
    <subcellularLocation>
        <location evidence="1">Cell membrane</location>
        <topology evidence="1">Multi-pass membrane protein</topology>
    </subcellularLocation>
</comment>
<comment type="caution">
    <text evidence="7">Lacks conserved residue(s) required for the propagation of feature annotation.</text>
</comment>
<protein>
    <recommendedName>
        <fullName evidence="7">TRAP transporter small permease protein</fullName>
    </recommendedName>
</protein>
<feature type="transmembrane region" description="Helical" evidence="7">
    <location>
        <begin position="65"/>
        <end position="84"/>
    </location>
</feature>